<comment type="caution">
    <text evidence="1">The sequence shown here is derived from an EMBL/GenBank/DDBJ whole genome shotgun (WGS) entry which is preliminary data.</text>
</comment>
<evidence type="ECO:0000313" key="2">
    <source>
        <dbReference type="Proteomes" id="UP001501570"/>
    </source>
</evidence>
<name>A0ABP9RNX2_9ACTN</name>
<evidence type="ECO:0000313" key="1">
    <source>
        <dbReference type="EMBL" id="GAA5182853.1"/>
    </source>
</evidence>
<dbReference type="Pfam" id="PF13238">
    <property type="entry name" value="AAA_18"/>
    <property type="match status" value="1"/>
</dbReference>
<dbReference type="InterPro" id="IPR027417">
    <property type="entry name" value="P-loop_NTPase"/>
</dbReference>
<proteinExistence type="predicted"/>
<dbReference type="Gene3D" id="3.40.50.300">
    <property type="entry name" value="P-loop containing nucleotide triphosphate hydrolases"/>
    <property type="match status" value="1"/>
</dbReference>
<gene>
    <name evidence="1" type="ORF">GCM10023322_20690</name>
</gene>
<evidence type="ECO:0008006" key="3">
    <source>
        <dbReference type="Google" id="ProtNLM"/>
    </source>
</evidence>
<dbReference type="EMBL" id="BAABJQ010000005">
    <property type="protein sequence ID" value="GAA5182853.1"/>
    <property type="molecule type" value="Genomic_DNA"/>
</dbReference>
<sequence length="208" mass="22568">MAAERFDDLAATILNGPARLGPVRAVAVDGPTGSGKTTFAARLAESLSAAGATVALVHTDDLLDGWDDQFSFWHRLEEGVLAPLRAGRPGRYPVYDWVRGRFDGVRDVPVPDVLVLEGSTAARAAVRPELTRSVFVYAPAELRLNRVLARDGADVRESLLRWMNAEEAYFLADGVHDGVDALIDGAPKVGHDPRNEFVRLPRPGETDD</sequence>
<organism evidence="1 2">
    <name type="scientific">Rugosimonospora acidiphila</name>
    <dbReference type="NCBI Taxonomy" id="556531"/>
    <lineage>
        <taxon>Bacteria</taxon>
        <taxon>Bacillati</taxon>
        <taxon>Actinomycetota</taxon>
        <taxon>Actinomycetes</taxon>
        <taxon>Micromonosporales</taxon>
        <taxon>Micromonosporaceae</taxon>
        <taxon>Rugosimonospora</taxon>
    </lineage>
</organism>
<protein>
    <recommendedName>
        <fullName evidence="3">Uridine kinase</fullName>
    </recommendedName>
</protein>
<dbReference type="SUPFAM" id="SSF52540">
    <property type="entry name" value="P-loop containing nucleoside triphosphate hydrolases"/>
    <property type="match status" value="1"/>
</dbReference>
<dbReference type="Proteomes" id="UP001501570">
    <property type="component" value="Unassembled WGS sequence"/>
</dbReference>
<reference evidence="2" key="1">
    <citation type="journal article" date="2019" name="Int. J. Syst. Evol. Microbiol.">
        <title>The Global Catalogue of Microorganisms (GCM) 10K type strain sequencing project: providing services to taxonomists for standard genome sequencing and annotation.</title>
        <authorList>
            <consortium name="The Broad Institute Genomics Platform"/>
            <consortium name="The Broad Institute Genome Sequencing Center for Infectious Disease"/>
            <person name="Wu L."/>
            <person name="Ma J."/>
        </authorList>
    </citation>
    <scope>NUCLEOTIDE SEQUENCE [LARGE SCALE GENOMIC DNA]</scope>
    <source>
        <strain evidence="2">JCM 18304</strain>
    </source>
</reference>
<accession>A0ABP9RNX2</accession>
<keyword evidence="2" id="KW-1185">Reference proteome</keyword>
<dbReference type="RefSeq" id="WP_345628350.1">
    <property type="nucleotide sequence ID" value="NZ_BAABJQ010000005.1"/>
</dbReference>